<dbReference type="SUPFAM" id="SSF55781">
    <property type="entry name" value="GAF domain-like"/>
    <property type="match status" value="1"/>
</dbReference>
<name>A0ABS7U0U7_9BACT</name>
<reference evidence="2" key="1">
    <citation type="submission" date="2021-08" db="EMBL/GenBank/DDBJ databases">
        <authorList>
            <person name="Stevens D.C."/>
        </authorList>
    </citation>
    <scope>NUCLEOTIDE SEQUENCE</scope>
    <source>
        <strain evidence="2">DSM 53165</strain>
    </source>
</reference>
<keyword evidence="3" id="KW-1185">Reference proteome</keyword>
<accession>A0ABS7U0U7</accession>
<dbReference type="Pfam" id="PF13487">
    <property type="entry name" value="HD_5"/>
    <property type="match status" value="1"/>
</dbReference>
<evidence type="ECO:0000313" key="3">
    <source>
        <dbReference type="Proteomes" id="UP001139031"/>
    </source>
</evidence>
<evidence type="ECO:0000259" key="1">
    <source>
        <dbReference type="PROSITE" id="PS51832"/>
    </source>
</evidence>
<dbReference type="SUPFAM" id="SSF109604">
    <property type="entry name" value="HD-domain/PDEase-like"/>
    <property type="match status" value="1"/>
</dbReference>
<dbReference type="InterPro" id="IPR029016">
    <property type="entry name" value="GAF-like_dom_sf"/>
</dbReference>
<dbReference type="InterPro" id="IPR006674">
    <property type="entry name" value="HD_domain"/>
</dbReference>
<protein>
    <submittedName>
        <fullName evidence="2">GAF domain-containing protein</fullName>
    </submittedName>
</protein>
<dbReference type="PANTHER" id="PTHR43155">
    <property type="entry name" value="CYCLIC DI-GMP PHOSPHODIESTERASE PA4108-RELATED"/>
    <property type="match status" value="1"/>
</dbReference>
<sequence length="626" mass="68661">MDEALLRYPDVLAYLRQLARDPGFGRVQYVTDLGGTLRAAVVGRARARLAIVEALGFVPPEFDVVLVVGPERSLSAALARMPANRAHALALPTSPGRLRRAIDEALLAVEAILQSRVANKLVDVGLALNRERDPRRVLELIVRHARAITGADAGSIYVVEGEGATLRFRVAHNDSVAADLRDHTLPVSDASVVGACVRSGHIINLEDMYSETGRSALGRTFVHDRSFDERFGYQTRSLLTVPMRAPEGQVIGAVQLINAKEGREPLTSPGDFNRRTRPFSAADERVCLALATQGAVALENANLYAEVQALFEGFVRASVTAIEQRDPTTSGHSQRVADLTVALAEAVDAAGGPLADVKFSSEELREIEVAGLLHDFGKVGVREHVLVKAKKLFEWELTLVEERLDHLRTAARLRLAERELVALRTGDIDVEAARRAFTAELLQIERWREVVRRANEPALLAGAVESEIHEVAAARSSTPDRELRILDDAHLTALLVARGSLTEHERSEVQNHVRHTFEFLRQIPWGQRLKRVPEIAGMHHEYLDGSGYPRGAAAAAIPIQARMMTIADIFDALTAADRPYKKAVPVDKALDILHAEADAGKLDHVVLEVFVQARVYDRIDLSGGRK</sequence>
<dbReference type="SMART" id="SM00065">
    <property type="entry name" value="GAF"/>
    <property type="match status" value="1"/>
</dbReference>
<dbReference type="EMBL" id="JAIRAU010000046">
    <property type="protein sequence ID" value="MBZ5714069.1"/>
    <property type="molecule type" value="Genomic_DNA"/>
</dbReference>
<dbReference type="Gene3D" id="3.30.450.40">
    <property type="match status" value="1"/>
</dbReference>
<dbReference type="Gene3D" id="1.10.3210.10">
    <property type="entry name" value="Hypothetical protein af1432"/>
    <property type="match status" value="2"/>
</dbReference>
<dbReference type="Proteomes" id="UP001139031">
    <property type="component" value="Unassembled WGS sequence"/>
</dbReference>
<gene>
    <name evidence="2" type="ORF">K7C98_32960</name>
</gene>
<dbReference type="PANTHER" id="PTHR43155:SF2">
    <property type="entry name" value="CYCLIC DI-GMP PHOSPHODIESTERASE PA4108"/>
    <property type="match status" value="1"/>
</dbReference>
<organism evidence="2 3">
    <name type="scientific">Nannocystis pusilla</name>
    <dbReference type="NCBI Taxonomy" id="889268"/>
    <lineage>
        <taxon>Bacteria</taxon>
        <taxon>Pseudomonadati</taxon>
        <taxon>Myxococcota</taxon>
        <taxon>Polyangia</taxon>
        <taxon>Nannocystales</taxon>
        <taxon>Nannocystaceae</taxon>
        <taxon>Nannocystis</taxon>
    </lineage>
</organism>
<dbReference type="InterPro" id="IPR037522">
    <property type="entry name" value="HD_GYP_dom"/>
</dbReference>
<comment type="caution">
    <text evidence="2">The sequence shown here is derived from an EMBL/GenBank/DDBJ whole genome shotgun (WGS) entry which is preliminary data.</text>
</comment>
<evidence type="ECO:0000313" key="2">
    <source>
        <dbReference type="EMBL" id="MBZ5714069.1"/>
    </source>
</evidence>
<feature type="domain" description="HD-GYP" evidence="1">
    <location>
        <begin position="424"/>
        <end position="625"/>
    </location>
</feature>
<proteinExistence type="predicted"/>
<dbReference type="RefSeq" id="WP_224195804.1">
    <property type="nucleotide sequence ID" value="NZ_JAIRAU010000046.1"/>
</dbReference>
<dbReference type="Pfam" id="PF01590">
    <property type="entry name" value="GAF"/>
    <property type="match status" value="1"/>
</dbReference>
<dbReference type="PROSITE" id="PS51832">
    <property type="entry name" value="HD_GYP"/>
    <property type="match status" value="1"/>
</dbReference>
<dbReference type="Pfam" id="PF01966">
    <property type="entry name" value="HD"/>
    <property type="match status" value="1"/>
</dbReference>
<dbReference type="SMART" id="SM00471">
    <property type="entry name" value="HDc"/>
    <property type="match status" value="1"/>
</dbReference>
<dbReference type="InterPro" id="IPR003607">
    <property type="entry name" value="HD/PDEase_dom"/>
</dbReference>
<dbReference type="CDD" id="cd00077">
    <property type="entry name" value="HDc"/>
    <property type="match status" value="2"/>
</dbReference>
<dbReference type="InterPro" id="IPR003018">
    <property type="entry name" value="GAF"/>
</dbReference>